<evidence type="ECO:0000313" key="4">
    <source>
        <dbReference type="Proteomes" id="UP000060345"/>
    </source>
</evidence>
<proteinExistence type="predicted"/>
<evidence type="ECO:0000313" key="5">
    <source>
        <dbReference type="Proteomes" id="UP000682005"/>
    </source>
</evidence>
<dbReference type="Proteomes" id="UP000060345">
    <property type="component" value="Chromosome 2"/>
</dbReference>
<dbReference type="EMBL" id="CP072369">
    <property type="protein sequence ID" value="QUB86226.1"/>
    <property type="molecule type" value="Genomic_DNA"/>
</dbReference>
<protein>
    <submittedName>
        <fullName evidence="3">PorV/PorQ family protein</fullName>
    </submittedName>
</protein>
<dbReference type="OrthoDB" id="1014835at2"/>
<dbReference type="NCBIfam" id="NF033709">
    <property type="entry name" value="PorV_fam"/>
    <property type="match status" value="1"/>
</dbReference>
<organism evidence="2 4">
    <name type="scientific">Prevotella fusca JCM 17724</name>
    <dbReference type="NCBI Taxonomy" id="1236517"/>
    <lineage>
        <taxon>Bacteria</taxon>
        <taxon>Pseudomonadati</taxon>
        <taxon>Bacteroidota</taxon>
        <taxon>Bacteroidia</taxon>
        <taxon>Bacteroidales</taxon>
        <taxon>Prevotellaceae</taxon>
        <taxon>Prevotella</taxon>
    </lineage>
</organism>
<accession>A0A0K1NND0</accession>
<keyword evidence="1" id="KW-0732">Signal</keyword>
<reference evidence="2 4" key="1">
    <citation type="submission" date="2015-07" db="EMBL/GenBank/DDBJ databases">
        <authorList>
            <person name="Noorani M."/>
        </authorList>
    </citation>
    <scope>NUCLEOTIDE SEQUENCE [LARGE SCALE GENOMIC DNA]</scope>
    <source>
        <strain evidence="2 4">W1435</strain>
    </source>
</reference>
<dbReference type="STRING" id="1236517.ADJ77_12715"/>
<dbReference type="EMBL" id="CP012075">
    <property type="protein sequence ID" value="AKU70582.1"/>
    <property type="molecule type" value="Genomic_DNA"/>
</dbReference>
<keyword evidence="5" id="KW-1185">Reference proteome</keyword>
<name>A0A0K1NND0_9BACT</name>
<dbReference type="eggNOG" id="COG3637">
    <property type="taxonomic scope" value="Bacteria"/>
</dbReference>
<dbReference type="RefSeq" id="WP_025078996.1">
    <property type="nucleotide sequence ID" value="NZ_BAKO01000035.1"/>
</dbReference>
<sequence>MNSKHIIIMACAALLGATQADAQGQDLSILTANTDARTAAMGNASAAAEGMYLYNNPAAFFAVDKKLTADASASIFEKGEGEEGTFGVYATTVGYKFASRHAAFAGFRYAGGLKLKGYDLLGNPTKDYKPYNWTIDFGYTYLIGNGFAAYATGSVIFSHLSKNATGGAFSVGASYQNSSMNFAGKPASLVLDAKVGAIGPKLDYGNGSKTSLPTHFAVGGALAVDVADKHQVAAAVSTRYIFQPSDFKTFMAGGGLEYTYDRMVSVRAGYEYGDNNLSHFTMGAGFKYHGLRLNGAYMLKTADAGSSYCTIGIGYDF</sequence>
<feature type="signal peptide" evidence="1">
    <location>
        <begin position="1"/>
        <end position="22"/>
    </location>
</feature>
<reference evidence="3 5" key="2">
    <citation type="submission" date="2021-03" db="EMBL/GenBank/DDBJ databases">
        <title>Human Oral Microbial Genomes.</title>
        <authorList>
            <person name="Johnston C.D."/>
            <person name="Chen T."/>
            <person name="Dewhirst F.E."/>
        </authorList>
    </citation>
    <scope>NUCLEOTIDE SEQUENCE [LARGE SCALE GENOMIC DNA]</scope>
    <source>
        <strain evidence="3 5">W1435</strain>
    </source>
</reference>
<gene>
    <name evidence="2" type="ORF">ADJ77_12715</name>
    <name evidence="3" type="ORF">J5A51_02955</name>
</gene>
<dbReference type="KEGG" id="pfus:ADJ77_12715"/>
<feature type="chain" id="PRO_5044544696" evidence="1">
    <location>
        <begin position="23"/>
        <end position="317"/>
    </location>
</feature>
<dbReference type="Proteomes" id="UP000682005">
    <property type="component" value="Chromosome 2"/>
</dbReference>
<evidence type="ECO:0000313" key="3">
    <source>
        <dbReference type="EMBL" id="QUB86226.1"/>
    </source>
</evidence>
<evidence type="ECO:0000256" key="1">
    <source>
        <dbReference type="SAM" id="SignalP"/>
    </source>
</evidence>
<dbReference type="AlphaFoldDB" id="A0A0K1NND0"/>
<evidence type="ECO:0000313" key="2">
    <source>
        <dbReference type="EMBL" id="AKU70582.1"/>
    </source>
</evidence>